<sequence length="404" mass="46105">MELNQNQAKTLWEVGGFLILRDLPEGSEFGIDGIVHIVKKFSGIKFLPPGIHLVSWSPPSSTAGPSVIPIRRAILRDFAPKERYILDYVQDHENVDVPADASTISDESLKTLDKELAPYPFQGVDAWKALISYLTPSVLSSVLGADGRVDGMMPVSGQDEDSLAKDMRDKLDEMKKKSEIQEAGYKTLKFARFDLKRSWREGAVGEEVTRFSRDKSWLLGHVIANQLHREPRQLLAHLQLSFILLLHLSSYSCLIKYKHILTLFCHSSSFLISPSTFLPPPINNPNASVGTEIKNFFREVINIVRTHLEALPDGAFETELPEMDVFFLDQLESLRKNLGFAIWGTKTDQDVQWKESERQTLKQTWDRLRDSAWKRWEWDVDELGHRVEDKDLEEGEYAPVIVKM</sequence>
<dbReference type="KEGG" id="cdep:91087837"/>
<dbReference type="AlphaFoldDB" id="A0A1E3IHV0"/>
<dbReference type="InterPro" id="IPR007946">
    <property type="entry name" value="AAR2"/>
</dbReference>
<dbReference type="InterPro" id="IPR033648">
    <property type="entry name" value="AAR2_C"/>
</dbReference>
<dbReference type="InterPro" id="IPR038514">
    <property type="entry name" value="AAR2_C_sf"/>
</dbReference>
<dbReference type="CDD" id="cd13778">
    <property type="entry name" value="Aar2_C"/>
    <property type="match status" value="1"/>
</dbReference>
<protein>
    <submittedName>
        <fullName evidence="2">Uncharacterized protein</fullName>
    </submittedName>
</protein>
<dbReference type="Pfam" id="PF05282">
    <property type="entry name" value="AAR2"/>
    <property type="match status" value="1"/>
</dbReference>
<dbReference type="VEuPathDB" id="FungiDB:L203_02775"/>
<comment type="similarity">
    <text evidence="1">Belongs to the AAR2 family.</text>
</comment>
<name>A0A1E3IHV0_9TREE</name>
<evidence type="ECO:0000313" key="3">
    <source>
        <dbReference type="Proteomes" id="UP000094043"/>
    </source>
</evidence>
<evidence type="ECO:0000256" key="1">
    <source>
        <dbReference type="ARBA" id="ARBA00006281"/>
    </source>
</evidence>
<dbReference type="PANTHER" id="PTHR12689:SF4">
    <property type="entry name" value="PROTEIN AAR2 HOMOLOG"/>
    <property type="match status" value="1"/>
</dbReference>
<gene>
    <name evidence="2" type="ORF">L203_103626</name>
</gene>
<evidence type="ECO:0000313" key="2">
    <source>
        <dbReference type="EMBL" id="WVN88417.1"/>
    </source>
</evidence>
<reference evidence="2" key="1">
    <citation type="submission" date="2016-06" db="EMBL/GenBank/DDBJ databases">
        <authorList>
            <person name="Cuomo C."/>
            <person name="Litvintseva A."/>
            <person name="Heitman J."/>
            <person name="Chen Y."/>
            <person name="Sun S."/>
            <person name="Springer D."/>
            <person name="Dromer F."/>
            <person name="Young S."/>
            <person name="Zeng Q."/>
            <person name="Chapman S."/>
            <person name="Gujja S."/>
            <person name="Saif S."/>
            <person name="Birren B."/>
        </authorList>
    </citation>
    <scope>NUCLEOTIDE SEQUENCE</scope>
    <source>
        <strain evidence="2">CBS 7841</strain>
    </source>
</reference>
<dbReference type="InterPro" id="IPR033647">
    <property type="entry name" value="Aar2_N"/>
</dbReference>
<keyword evidence="3" id="KW-1185">Reference proteome</keyword>
<dbReference type="Gene3D" id="1.25.40.550">
    <property type="entry name" value="Aar2, C-terminal domain-like"/>
    <property type="match status" value="1"/>
</dbReference>
<proteinExistence type="inferred from homology"/>
<reference evidence="2" key="3">
    <citation type="submission" date="2024-01" db="EMBL/GenBank/DDBJ databases">
        <authorList>
            <person name="Coelho M.A."/>
            <person name="David-Palma M."/>
            <person name="Shea T."/>
            <person name="Sun S."/>
            <person name="Cuomo C.A."/>
            <person name="Heitman J."/>
        </authorList>
    </citation>
    <scope>NUCLEOTIDE SEQUENCE</scope>
    <source>
        <strain evidence="2">CBS 7841</strain>
    </source>
</reference>
<dbReference type="OrthoDB" id="201752at2759"/>
<dbReference type="Proteomes" id="UP000094043">
    <property type="component" value="Chromosome 4"/>
</dbReference>
<dbReference type="RefSeq" id="XP_066069117.1">
    <property type="nucleotide sequence ID" value="XM_066213020.1"/>
</dbReference>
<dbReference type="CDD" id="cd13777">
    <property type="entry name" value="Aar2_N"/>
    <property type="match status" value="1"/>
</dbReference>
<dbReference type="Gene3D" id="2.60.34.20">
    <property type="match status" value="1"/>
</dbReference>
<organism evidence="2 3">
    <name type="scientific">Cryptococcus depauperatus CBS 7841</name>
    <dbReference type="NCBI Taxonomy" id="1295531"/>
    <lineage>
        <taxon>Eukaryota</taxon>
        <taxon>Fungi</taxon>
        <taxon>Dikarya</taxon>
        <taxon>Basidiomycota</taxon>
        <taxon>Agaricomycotina</taxon>
        <taxon>Tremellomycetes</taxon>
        <taxon>Tremellales</taxon>
        <taxon>Cryptococcaceae</taxon>
        <taxon>Cryptococcus</taxon>
    </lineage>
</organism>
<dbReference type="Pfam" id="PF20981">
    <property type="entry name" value="AAR2_1st"/>
    <property type="match status" value="1"/>
</dbReference>
<dbReference type="GeneID" id="91087837"/>
<dbReference type="EMBL" id="CP143787">
    <property type="protein sequence ID" value="WVN88417.1"/>
    <property type="molecule type" value="Genomic_DNA"/>
</dbReference>
<dbReference type="GO" id="GO:0000244">
    <property type="term" value="P:spliceosomal tri-snRNP complex assembly"/>
    <property type="evidence" value="ECO:0007669"/>
    <property type="project" value="TreeGrafter"/>
</dbReference>
<dbReference type="PANTHER" id="PTHR12689">
    <property type="entry name" value="A1 CISTRON SPLICING FACTOR AAR2-RELATED"/>
    <property type="match status" value="1"/>
</dbReference>
<dbReference type="InterPro" id="IPR038516">
    <property type="entry name" value="AAR2_N_sf"/>
</dbReference>
<reference evidence="2" key="2">
    <citation type="journal article" date="2022" name="Elife">
        <title>Obligate sexual reproduction of a homothallic fungus closely related to the Cryptococcus pathogenic species complex.</title>
        <authorList>
            <person name="Passer A.R."/>
            <person name="Clancey S.A."/>
            <person name="Shea T."/>
            <person name="David-Palma M."/>
            <person name="Averette A.F."/>
            <person name="Boekhout T."/>
            <person name="Porcel B.M."/>
            <person name="Nowrousian M."/>
            <person name="Cuomo C.A."/>
            <person name="Sun S."/>
            <person name="Heitman J."/>
            <person name="Coelho M.A."/>
        </authorList>
    </citation>
    <scope>NUCLEOTIDE SEQUENCE</scope>
    <source>
        <strain evidence="2">CBS 7841</strain>
    </source>
</reference>
<accession>A0A1E3IHV0</accession>